<evidence type="ECO:0000313" key="11">
    <source>
        <dbReference type="EMBL" id="CDH43460.1"/>
    </source>
</evidence>
<proteinExistence type="inferred from homology"/>
<comment type="subcellular location">
    <subcellularLocation>
        <location evidence="1">Cell inner membrane</location>
    </subcellularLocation>
</comment>
<evidence type="ECO:0000256" key="2">
    <source>
        <dbReference type="ARBA" id="ARBA00007208"/>
    </source>
</evidence>
<reference evidence="11 12" key="1">
    <citation type="journal article" date="2014" name="ISME J.">
        <title>Candidatus Competibacter-lineage genomes retrieved from metagenomes reveal functional metabolic diversity.</title>
        <authorList>
            <person name="McIlroy S.J."/>
            <person name="Albertsen M."/>
            <person name="Andresen E.K."/>
            <person name="Saunders A.M."/>
            <person name="Kristiansen R."/>
            <person name="Stokholm-Bjerregaard M."/>
            <person name="Nielsen K.L."/>
            <person name="Nielsen P.H."/>
        </authorList>
    </citation>
    <scope>NUCLEOTIDE SEQUENCE [LARGE SCALE GENOMIC DNA]</scope>
    <source>
        <strain evidence="11 12">Run_B_J11</strain>
    </source>
</reference>
<sequence>MKRVLSYSLLGLLAFLLSLLLLAPATLLTEILSARLPGFSTQEVAGRAIEGSARGVRWHSTRIEQLEWRWQKWALLTGELGFRLDAADPDLKLTTSAAISLNRRLRLRDFSGRLPLAKLGALVGQPKLPLQGWAEINLRELSLNQAGLPLTAEGVVYLRDVRVTLGQVLNLGDFTVQLTSVQPEGVQGTIKDHEGPLTLNGTLHWAPDGRYRFNGQAAVRDVGNQPLRQAMNLLGPPGSDGRWALSFSGVLAR</sequence>
<evidence type="ECO:0000256" key="4">
    <source>
        <dbReference type="ARBA" id="ARBA00022448"/>
    </source>
</evidence>
<dbReference type="GO" id="GO:0015627">
    <property type="term" value="C:type II protein secretion system complex"/>
    <property type="evidence" value="ECO:0007669"/>
    <property type="project" value="InterPro"/>
</dbReference>
<keyword evidence="12" id="KW-1185">Reference proteome</keyword>
<evidence type="ECO:0000256" key="3">
    <source>
        <dbReference type="ARBA" id="ARBA00021563"/>
    </source>
</evidence>
<dbReference type="Proteomes" id="UP000019184">
    <property type="component" value="Unassembled WGS sequence"/>
</dbReference>
<comment type="similarity">
    <text evidence="2">Belongs to the GSP N family.</text>
</comment>
<organism evidence="11 12">
    <name type="scientific">Candidatus Contendobacter odensis Run_B_J11</name>
    <dbReference type="NCBI Taxonomy" id="1400861"/>
    <lineage>
        <taxon>Bacteria</taxon>
        <taxon>Pseudomonadati</taxon>
        <taxon>Pseudomonadota</taxon>
        <taxon>Gammaproteobacteria</taxon>
        <taxon>Candidatus Competibacteraceae</taxon>
        <taxon>Candidatus Contendibacter</taxon>
    </lineage>
</organism>
<accession>A0A7U7G8D5</accession>
<evidence type="ECO:0000256" key="8">
    <source>
        <dbReference type="ARBA" id="ARBA00022927"/>
    </source>
</evidence>
<evidence type="ECO:0000256" key="9">
    <source>
        <dbReference type="ARBA" id="ARBA00023136"/>
    </source>
</evidence>
<dbReference type="EMBL" id="CBTK010000024">
    <property type="protein sequence ID" value="CDH43460.1"/>
    <property type="molecule type" value="Genomic_DNA"/>
</dbReference>
<protein>
    <recommendedName>
        <fullName evidence="3">Type II secretion system protein N</fullName>
    </recommendedName>
    <alternativeName>
        <fullName evidence="10">General secretion pathway protein N</fullName>
    </alternativeName>
</protein>
<comment type="caution">
    <text evidence="11">The sequence shown here is derived from an EMBL/GenBank/DDBJ whole genome shotgun (WGS) entry which is preliminary data.</text>
</comment>
<gene>
    <name evidence="11" type="ORF">BN874_120111</name>
</gene>
<keyword evidence="4" id="KW-0813">Transport</keyword>
<evidence type="ECO:0000256" key="7">
    <source>
        <dbReference type="ARBA" id="ARBA00022692"/>
    </source>
</evidence>
<dbReference type="RefSeq" id="WP_081756071.1">
    <property type="nucleotide sequence ID" value="NZ_CBTK010000024.1"/>
</dbReference>
<keyword evidence="7" id="KW-0812">Transmembrane</keyword>
<dbReference type="OrthoDB" id="6118198at2"/>
<keyword evidence="9" id="KW-0472">Membrane</keyword>
<dbReference type="GO" id="GO:0015628">
    <property type="term" value="P:protein secretion by the type II secretion system"/>
    <property type="evidence" value="ECO:0007669"/>
    <property type="project" value="InterPro"/>
</dbReference>
<dbReference type="AlphaFoldDB" id="A0A7U7G8D5"/>
<evidence type="ECO:0000313" key="12">
    <source>
        <dbReference type="Proteomes" id="UP000019184"/>
    </source>
</evidence>
<keyword evidence="5" id="KW-1003">Cell membrane</keyword>
<dbReference type="Pfam" id="PF01203">
    <property type="entry name" value="T2SSN"/>
    <property type="match status" value="1"/>
</dbReference>
<name>A0A7U7G8D5_9GAMM</name>
<evidence type="ECO:0000256" key="1">
    <source>
        <dbReference type="ARBA" id="ARBA00004533"/>
    </source>
</evidence>
<keyword evidence="6" id="KW-0997">Cell inner membrane</keyword>
<evidence type="ECO:0000256" key="6">
    <source>
        <dbReference type="ARBA" id="ARBA00022519"/>
    </source>
</evidence>
<dbReference type="GO" id="GO:0005886">
    <property type="term" value="C:plasma membrane"/>
    <property type="evidence" value="ECO:0007669"/>
    <property type="project" value="UniProtKB-SubCell"/>
</dbReference>
<keyword evidence="8" id="KW-0653">Protein transport</keyword>
<evidence type="ECO:0000256" key="10">
    <source>
        <dbReference type="ARBA" id="ARBA00030772"/>
    </source>
</evidence>
<dbReference type="InterPro" id="IPR022792">
    <property type="entry name" value="T2SS_protein-GspN"/>
</dbReference>
<evidence type="ECO:0000256" key="5">
    <source>
        <dbReference type="ARBA" id="ARBA00022475"/>
    </source>
</evidence>